<evidence type="ECO:0000259" key="7">
    <source>
        <dbReference type="PROSITE" id="PS50157"/>
    </source>
</evidence>
<dbReference type="PANTHER" id="PTHR14003">
    <property type="entry name" value="TRANSCRIPTIONAL REPRESSOR PROTEIN YY"/>
    <property type="match status" value="1"/>
</dbReference>
<keyword evidence="3 5" id="KW-0863">Zinc-finger</keyword>
<feature type="domain" description="C2H2-type" evidence="7">
    <location>
        <begin position="53"/>
        <end position="79"/>
    </location>
</feature>
<evidence type="ECO:0000256" key="3">
    <source>
        <dbReference type="ARBA" id="ARBA00022771"/>
    </source>
</evidence>
<dbReference type="RefSeq" id="XP_021883394.1">
    <property type="nucleotide sequence ID" value="XM_022020311.1"/>
</dbReference>
<dbReference type="GO" id="GO:0000981">
    <property type="term" value="F:DNA-binding transcription factor activity, RNA polymerase II-specific"/>
    <property type="evidence" value="ECO:0007669"/>
    <property type="project" value="TreeGrafter"/>
</dbReference>
<evidence type="ECO:0000256" key="5">
    <source>
        <dbReference type="PROSITE-ProRule" id="PRU00042"/>
    </source>
</evidence>
<dbReference type="PANTHER" id="PTHR14003:SF19">
    <property type="entry name" value="YY2 TRANSCRIPTION FACTOR"/>
    <property type="match status" value="1"/>
</dbReference>
<comment type="caution">
    <text evidence="8">The sequence shown here is derived from an EMBL/GenBank/DDBJ whole genome shotgun (WGS) entry which is preliminary data.</text>
</comment>
<dbReference type="InParanoid" id="A0A1Y2GTM2"/>
<protein>
    <recommendedName>
        <fullName evidence="7">C2H2-type domain-containing protein</fullName>
    </recommendedName>
</protein>
<organism evidence="8 9">
    <name type="scientific">Lobosporangium transversale</name>
    <dbReference type="NCBI Taxonomy" id="64571"/>
    <lineage>
        <taxon>Eukaryota</taxon>
        <taxon>Fungi</taxon>
        <taxon>Fungi incertae sedis</taxon>
        <taxon>Mucoromycota</taxon>
        <taxon>Mortierellomycotina</taxon>
        <taxon>Mortierellomycetes</taxon>
        <taxon>Mortierellales</taxon>
        <taxon>Mortierellaceae</taxon>
        <taxon>Lobosporangium</taxon>
    </lineage>
</organism>
<evidence type="ECO:0000256" key="2">
    <source>
        <dbReference type="ARBA" id="ARBA00022737"/>
    </source>
</evidence>
<dbReference type="Proteomes" id="UP000193648">
    <property type="component" value="Unassembled WGS sequence"/>
</dbReference>
<keyword evidence="9" id="KW-1185">Reference proteome</keyword>
<evidence type="ECO:0000313" key="9">
    <source>
        <dbReference type="Proteomes" id="UP000193648"/>
    </source>
</evidence>
<evidence type="ECO:0000256" key="6">
    <source>
        <dbReference type="SAM" id="MobiDB-lite"/>
    </source>
</evidence>
<dbReference type="GO" id="GO:0008270">
    <property type="term" value="F:zinc ion binding"/>
    <property type="evidence" value="ECO:0007669"/>
    <property type="project" value="UniProtKB-KW"/>
</dbReference>
<dbReference type="GeneID" id="33562155"/>
<keyword evidence="4" id="KW-0862">Zinc</keyword>
<feature type="domain" description="C2H2-type" evidence="7">
    <location>
        <begin position="23"/>
        <end position="52"/>
    </location>
</feature>
<evidence type="ECO:0000256" key="1">
    <source>
        <dbReference type="ARBA" id="ARBA00022723"/>
    </source>
</evidence>
<keyword evidence="1" id="KW-0479">Metal-binding</keyword>
<sequence>HRNNSISSNTSSNNSSSCSVNKHPCKFPTCGWSFKRFEHLKRHMLVHTKERPFVCEFQGCEKSFSRSDNFSAHLRTHTK</sequence>
<evidence type="ECO:0000313" key="8">
    <source>
        <dbReference type="EMBL" id="ORZ22840.1"/>
    </source>
</evidence>
<keyword evidence="2" id="KW-0677">Repeat</keyword>
<dbReference type="EMBL" id="MCFF01000010">
    <property type="protein sequence ID" value="ORZ22840.1"/>
    <property type="molecule type" value="Genomic_DNA"/>
</dbReference>
<dbReference type="STRING" id="64571.A0A1Y2GTM2"/>
<dbReference type="AlphaFoldDB" id="A0A1Y2GTM2"/>
<feature type="non-terminal residue" evidence="8">
    <location>
        <position position="79"/>
    </location>
</feature>
<gene>
    <name evidence="8" type="ORF">BCR41DRAFT_288586</name>
</gene>
<dbReference type="FunFam" id="3.30.160.60:FF:000125">
    <property type="entry name" value="Putative zinc finger protein 143"/>
    <property type="match status" value="1"/>
</dbReference>
<dbReference type="SUPFAM" id="SSF57667">
    <property type="entry name" value="beta-beta-alpha zinc fingers"/>
    <property type="match status" value="2"/>
</dbReference>
<dbReference type="InterPro" id="IPR036236">
    <property type="entry name" value="Znf_C2H2_sf"/>
</dbReference>
<feature type="region of interest" description="Disordered" evidence="6">
    <location>
        <begin position="1"/>
        <end position="23"/>
    </location>
</feature>
<dbReference type="Pfam" id="PF00096">
    <property type="entry name" value="zf-C2H2"/>
    <property type="match status" value="2"/>
</dbReference>
<evidence type="ECO:0000256" key="4">
    <source>
        <dbReference type="ARBA" id="ARBA00022833"/>
    </source>
</evidence>
<dbReference type="SMART" id="SM00355">
    <property type="entry name" value="ZnF_C2H2"/>
    <property type="match status" value="2"/>
</dbReference>
<dbReference type="PROSITE" id="PS00028">
    <property type="entry name" value="ZINC_FINGER_C2H2_1"/>
    <property type="match status" value="2"/>
</dbReference>
<dbReference type="GO" id="GO:0005667">
    <property type="term" value="C:transcription regulator complex"/>
    <property type="evidence" value="ECO:0007669"/>
    <property type="project" value="TreeGrafter"/>
</dbReference>
<dbReference type="PROSITE" id="PS50157">
    <property type="entry name" value="ZINC_FINGER_C2H2_2"/>
    <property type="match status" value="2"/>
</dbReference>
<proteinExistence type="predicted"/>
<feature type="compositionally biased region" description="Low complexity" evidence="6">
    <location>
        <begin position="1"/>
        <end position="21"/>
    </location>
</feature>
<dbReference type="GO" id="GO:0000978">
    <property type="term" value="F:RNA polymerase II cis-regulatory region sequence-specific DNA binding"/>
    <property type="evidence" value="ECO:0007669"/>
    <property type="project" value="TreeGrafter"/>
</dbReference>
<dbReference type="OrthoDB" id="6365676at2759"/>
<dbReference type="GO" id="GO:0031519">
    <property type="term" value="C:PcG protein complex"/>
    <property type="evidence" value="ECO:0007669"/>
    <property type="project" value="TreeGrafter"/>
</dbReference>
<dbReference type="InterPro" id="IPR013087">
    <property type="entry name" value="Znf_C2H2_type"/>
</dbReference>
<reference evidence="8 9" key="1">
    <citation type="submission" date="2016-07" db="EMBL/GenBank/DDBJ databases">
        <title>Pervasive Adenine N6-methylation of Active Genes in Fungi.</title>
        <authorList>
            <consortium name="DOE Joint Genome Institute"/>
            <person name="Mondo S.J."/>
            <person name="Dannebaum R.O."/>
            <person name="Kuo R.C."/>
            <person name="Labutti K."/>
            <person name="Haridas S."/>
            <person name="Kuo A."/>
            <person name="Salamov A."/>
            <person name="Ahrendt S.R."/>
            <person name="Lipzen A."/>
            <person name="Sullivan W."/>
            <person name="Andreopoulos W.B."/>
            <person name="Clum A."/>
            <person name="Lindquist E."/>
            <person name="Daum C."/>
            <person name="Ramamoorthy G.K."/>
            <person name="Gryganskyi A."/>
            <person name="Culley D."/>
            <person name="Magnuson J.K."/>
            <person name="James T.Y."/>
            <person name="O'Malley M.A."/>
            <person name="Stajich J.E."/>
            <person name="Spatafora J.W."/>
            <person name="Visel A."/>
            <person name="Grigoriev I.V."/>
        </authorList>
    </citation>
    <scope>NUCLEOTIDE SEQUENCE [LARGE SCALE GENOMIC DNA]</scope>
    <source>
        <strain evidence="8 9">NRRL 3116</strain>
    </source>
</reference>
<dbReference type="GO" id="GO:0000785">
    <property type="term" value="C:chromatin"/>
    <property type="evidence" value="ECO:0007669"/>
    <property type="project" value="TreeGrafter"/>
</dbReference>
<name>A0A1Y2GTM2_9FUNG</name>
<accession>A0A1Y2GTM2</accession>
<dbReference type="Gene3D" id="3.30.160.60">
    <property type="entry name" value="Classic Zinc Finger"/>
    <property type="match status" value="2"/>
</dbReference>
<feature type="non-terminal residue" evidence="8">
    <location>
        <position position="1"/>
    </location>
</feature>